<reference evidence="1" key="1">
    <citation type="journal article" date="2015" name="Nature">
        <title>Complex archaea that bridge the gap between prokaryotes and eukaryotes.</title>
        <authorList>
            <person name="Spang A."/>
            <person name="Saw J.H."/>
            <person name="Jorgensen S.L."/>
            <person name="Zaremba-Niedzwiedzka K."/>
            <person name="Martijn J."/>
            <person name="Lind A.E."/>
            <person name="van Eijk R."/>
            <person name="Schleper C."/>
            <person name="Guy L."/>
            <person name="Ettema T.J."/>
        </authorList>
    </citation>
    <scope>NUCLEOTIDE SEQUENCE</scope>
</reference>
<protein>
    <submittedName>
        <fullName evidence="1">Uncharacterized protein</fullName>
    </submittedName>
</protein>
<name>A0A0F9THI7_9ZZZZ</name>
<comment type="caution">
    <text evidence="1">The sequence shown here is derived from an EMBL/GenBank/DDBJ whole genome shotgun (WGS) entry which is preliminary data.</text>
</comment>
<dbReference type="AlphaFoldDB" id="A0A0F9THI7"/>
<organism evidence="1">
    <name type="scientific">marine sediment metagenome</name>
    <dbReference type="NCBI Taxonomy" id="412755"/>
    <lineage>
        <taxon>unclassified sequences</taxon>
        <taxon>metagenomes</taxon>
        <taxon>ecological metagenomes</taxon>
    </lineage>
</organism>
<evidence type="ECO:0000313" key="1">
    <source>
        <dbReference type="EMBL" id="KKN78709.1"/>
    </source>
</evidence>
<accession>A0A0F9THI7</accession>
<dbReference type="EMBL" id="LAZR01000258">
    <property type="protein sequence ID" value="KKN78709.1"/>
    <property type="molecule type" value="Genomic_DNA"/>
</dbReference>
<sequence>MLSRDQMKGLPPIPQGEHRFTVLRAQKRPSSTGNPSVEVILAVPEDTETLGPEFVARDTKVTLSLQEQAAFTFGNFVAAVSGYATVDEYFDGEDIEDFDASAWDPEPVVGMQIIGVVSHQLFQGRTTHQIRVFKPVPVPA</sequence>
<proteinExistence type="predicted"/>
<gene>
    <name evidence="1" type="ORF">LCGC14_0347760</name>
</gene>